<dbReference type="PRINTS" id="PR00455">
    <property type="entry name" value="HTHTETR"/>
</dbReference>
<sequence length="218" mass="24910">MNEPAERHALPLRERKKLRTRRDLVDTALRLFTERGFDAVTLDELCARVEVSKRTFFRYFTSKEEVANAPFRELWTKVLDELSVTEPADRPMLELFGDALVSTVERMTVDDAGWLLAAQRLSGQHPALVAHALQFCEQHTLAVLDLLRDRFGLDPERDPRPRLLCDLALAVYRHALAGWQEHADRHPADPPSTTDFSTRYRAAVAALRDSLTLTPQPR</sequence>
<keyword evidence="2 4" id="KW-0238">DNA-binding</keyword>
<gene>
    <name evidence="6" type="ORF">GCM10022222_58090</name>
</gene>
<accession>A0ABP6XGX2</accession>
<evidence type="ECO:0000259" key="5">
    <source>
        <dbReference type="PROSITE" id="PS50977"/>
    </source>
</evidence>
<protein>
    <submittedName>
        <fullName evidence="6">TetR family transcriptional regulator</fullName>
    </submittedName>
</protein>
<keyword evidence="1" id="KW-0805">Transcription regulation</keyword>
<feature type="domain" description="HTH tetR-type" evidence="5">
    <location>
        <begin position="18"/>
        <end position="78"/>
    </location>
</feature>
<dbReference type="Gene3D" id="1.10.357.10">
    <property type="entry name" value="Tetracycline Repressor, domain 2"/>
    <property type="match status" value="1"/>
</dbReference>
<comment type="caution">
    <text evidence="6">The sequence shown here is derived from an EMBL/GenBank/DDBJ whole genome shotgun (WGS) entry which is preliminary data.</text>
</comment>
<dbReference type="Gene3D" id="1.10.10.60">
    <property type="entry name" value="Homeodomain-like"/>
    <property type="match status" value="1"/>
</dbReference>
<proteinExistence type="predicted"/>
<evidence type="ECO:0000256" key="3">
    <source>
        <dbReference type="ARBA" id="ARBA00023163"/>
    </source>
</evidence>
<dbReference type="EMBL" id="BAAAZN010000014">
    <property type="protein sequence ID" value="GAA3566577.1"/>
    <property type="molecule type" value="Genomic_DNA"/>
</dbReference>
<dbReference type="RefSeq" id="WP_344865469.1">
    <property type="nucleotide sequence ID" value="NZ_BAAAZN010000014.1"/>
</dbReference>
<evidence type="ECO:0000256" key="1">
    <source>
        <dbReference type="ARBA" id="ARBA00023015"/>
    </source>
</evidence>
<dbReference type="Proteomes" id="UP001500689">
    <property type="component" value="Unassembled WGS sequence"/>
</dbReference>
<organism evidence="6 7">
    <name type="scientific">Amycolatopsis ultiminotia</name>
    <dbReference type="NCBI Taxonomy" id="543629"/>
    <lineage>
        <taxon>Bacteria</taxon>
        <taxon>Bacillati</taxon>
        <taxon>Actinomycetota</taxon>
        <taxon>Actinomycetes</taxon>
        <taxon>Pseudonocardiales</taxon>
        <taxon>Pseudonocardiaceae</taxon>
        <taxon>Amycolatopsis</taxon>
    </lineage>
</organism>
<keyword evidence="7" id="KW-1185">Reference proteome</keyword>
<feature type="DNA-binding region" description="H-T-H motif" evidence="4">
    <location>
        <begin position="41"/>
        <end position="60"/>
    </location>
</feature>
<dbReference type="InterPro" id="IPR009057">
    <property type="entry name" value="Homeodomain-like_sf"/>
</dbReference>
<dbReference type="Pfam" id="PF17754">
    <property type="entry name" value="TetR_C_14"/>
    <property type="match status" value="1"/>
</dbReference>
<evidence type="ECO:0000313" key="7">
    <source>
        <dbReference type="Proteomes" id="UP001500689"/>
    </source>
</evidence>
<dbReference type="PROSITE" id="PS01081">
    <property type="entry name" value="HTH_TETR_1"/>
    <property type="match status" value="1"/>
</dbReference>
<evidence type="ECO:0000256" key="4">
    <source>
        <dbReference type="PROSITE-ProRule" id="PRU00335"/>
    </source>
</evidence>
<name>A0ABP6XGX2_9PSEU</name>
<dbReference type="InterPro" id="IPR001647">
    <property type="entry name" value="HTH_TetR"/>
</dbReference>
<dbReference type="InterPro" id="IPR023772">
    <property type="entry name" value="DNA-bd_HTH_TetR-type_CS"/>
</dbReference>
<dbReference type="PANTHER" id="PTHR30055:SF238">
    <property type="entry name" value="MYCOFACTOCIN BIOSYNTHESIS TRANSCRIPTIONAL REGULATOR MFTR-RELATED"/>
    <property type="match status" value="1"/>
</dbReference>
<dbReference type="InterPro" id="IPR050109">
    <property type="entry name" value="HTH-type_TetR-like_transc_reg"/>
</dbReference>
<reference evidence="7" key="1">
    <citation type="journal article" date="2019" name="Int. J. Syst. Evol. Microbiol.">
        <title>The Global Catalogue of Microorganisms (GCM) 10K type strain sequencing project: providing services to taxonomists for standard genome sequencing and annotation.</title>
        <authorList>
            <consortium name="The Broad Institute Genomics Platform"/>
            <consortium name="The Broad Institute Genome Sequencing Center for Infectious Disease"/>
            <person name="Wu L."/>
            <person name="Ma J."/>
        </authorList>
    </citation>
    <scope>NUCLEOTIDE SEQUENCE [LARGE SCALE GENOMIC DNA]</scope>
    <source>
        <strain evidence="7">JCM 16898</strain>
    </source>
</reference>
<keyword evidence="3" id="KW-0804">Transcription</keyword>
<evidence type="ECO:0000256" key="2">
    <source>
        <dbReference type="ARBA" id="ARBA00023125"/>
    </source>
</evidence>
<evidence type="ECO:0000313" key="6">
    <source>
        <dbReference type="EMBL" id="GAA3566577.1"/>
    </source>
</evidence>
<dbReference type="SUPFAM" id="SSF46689">
    <property type="entry name" value="Homeodomain-like"/>
    <property type="match status" value="1"/>
</dbReference>
<dbReference type="PROSITE" id="PS50977">
    <property type="entry name" value="HTH_TETR_2"/>
    <property type="match status" value="1"/>
</dbReference>
<dbReference type="Pfam" id="PF00440">
    <property type="entry name" value="TetR_N"/>
    <property type="match status" value="1"/>
</dbReference>
<dbReference type="InterPro" id="IPR041347">
    <property type="entry name" value="MftR_C"/>
</dbReference>
<dbReference type="PANTHER" id="PTHR30055">
    <property type="entry name" value="HTH-TYPE TRANSCRIPTIONAL REGULATOR RUTR"/>
    <property type="match status" value="1"/>
</dbReference>